<dbReference type="AlphaFoldDB" id="A0A8J3BHI0"/>
<reference evidence="1" key="1">
    <citation type="journal article" date="2014" name="Int. J. Syst. Evol. Microbiol.">
        <title>Complete genome sequence of Corynebacterium casei LMG S-19264T (=DSM 44701T), isolated from a smear-ripened cheese.</title>
        <authorList>
            <consortium name="US DOE Joint Genome Institute (JGI-PGF)"/>
            <person name="Walter F."/>
            <person name="Albersmeier A."/>
            <person name="Kalinowski J."/>
            <person name="Ruckert C."/>
        </authorList>
    </citation>
    <scope>NUCLEOTIDE SEQUENCE</scope>
    <source>
        <strain evidence="1">JCM 3091</strain>
    </source>
</reference>
<dbReference type="Proteomes" id="UP000662200">
    <property type="component" value="Unassembled WGS sequence"/>
</dbReference>
<dbReference type="RefSeq" id="WP_189113277.1">
    <property type="nucleotide sequence ID" value="NZ_BMQC01000003.1"/>
</dbReference>
<evidence type="ECO:0000313" key="1">
    <source>
        <dbReference type="EMBL" id="GGK21989.1"/>
    </source>
</evidence>
<gene>
    <name evidence="1" type="ORF">GCM10010124_13100</name>
</gene>
<accession>A0A8J3BHI0</accession>
<proteinExistence type="predicted"/>
<sequence length="187" mass="20204">MWSSAAAGDRSPDSFRRLRRRCAARLRALPLHGLDSTEALCRRLSVQRGRPIVLSPMPSDGAVCGLWLALDTTDLVFYDQASTGAHRAHIIAHELSHIICGHRSAEPLDAGTAAHLFPDLDPALVRGMLRRAAYSTVQEREAEITASLLLHLLHAAPAPADGSAADPTAARIAATLTDPPRRRWSPC</sequence>
<protein>
    <recommendedName>
        <fullName evidence="3">IrrE N-terminal-like domain-containing protein</fullName>
    </recommendedName>
</protein>
<dbReference type="EMBL" id="BMQC01000003">
    <property type="protein sequence ID" value="GGK21989.1"/>
    <property type="molecule type" value="Genomic_DNA"/>
</dbReference>
<name>A0A8J3BHI0_9ACTN</name>
<comment type="caution">
    <text evidence="1">The sequence shown here is derived from an EMBL/GenBank/DDBJ whole genome shotgun (WGS) entry which is preliminary data.</text>
</comment>
<reference evidence="1" key="2">
    <citation type="submission" date="2020-09" db="EMBL/GenBank/DDBJ databases">
        <authorList>
            <person name="Sun Q."/>
            <person name="Ohkuma M."/>
        </authorList>
    </citation>
    <scope>NUCLEOTIDE SEQUENCE</scope>
    <source>
        <strain evidence="1">JCM 3091</strain>
    </source>
</reference>
<evidence type="ECO:0000313" key="2">
    <source>
        <dbReference type="Proteomes" id="UP000662200"/>
    </source>
</evidence>
<evidence type="ECO:0008006" key="3">
    <source>
        <dbReference type="Google" id="ProtNLM"/>
    </source>
</evidence>
<organism evidence="1 2">
    <name type="scientific">Pilimelia terevasa</name>
    <dbReference type="NCBI Taxonomy" id="53372"/>
    <lineage>
        <taxon>Bacteria</taxon>
        <taxon>Bacillati</taxon>
        <taxon>Actinomycetota</taxon>
        <taxon>Actinomycetes</taxon>
        <taxon>Micromonosporales</taxon>
        <taxon>Micromonosporaceae</taxon>
        <taxon>Pilimelia</taxon>
    </lineage>
</organism>
<keyword evidence="2" id="KW-1185">Reference proteome</keyword>